<dbReference type="RefSeq" id="WP_268765981.1">
    <property type="nucleotide sequence ID" value="NZ_FNMU01000001.1"/>
</dbReference>
<dbReference type="Pfam" id="PF07752">
    <property type="entry name" value="S-layer"/>
    <property type="match status" value="1"/>
</dbReference>
<accession>A0A1H2RHR8</accession>
<reference evidence="2 3" key="1">
    <citation type="submission" date="2016-10" db="EMBL/GenBank/DDBJ databases">
        <authorList>
            <person name="de Groot N.N."/>
        </authorList>
    </citation>
    <scope>NUCLEOTIDE SEQUENCE [LARGE SCALE GENOMIC DNA]</scope>
    <source>
        <strain evidence="2 3">Z-7982</strain>
    </source>
</reference>
<dbReference type="Gene3D" id="2.60.40.4190">
    <property type="match status" value="1"/>
</dbReference>
<dbReference type="AlphaFoldDB" id="A0A1H2RHR8"/>
<dbReference type="InterPro" id="IPR006457">
    <property type="entry name" value="S_layer-rel_Mac"/>
</dbReference>
<proteinExistence type="predicted"/>
<feature type="domain" description="S-layer family duplication" evidence="1">
    <location>
        <begin position="42"/>
        <end position="147"/>
    </location>
</feature>
<organism evidence="2 3">
    <name type="scientific">Methanohalophilus halophilus</name>
    <dbReference type="NCBI Taxonomy" id="2177"/>
    <lineage>
        <taxon>Archaea</taxon>
        <taxon>Methanobacteriati</taxon>
        <taxon>Methanobacteriota</taxon>
        <taxon>Stenosarchaea group</taxon>
        <taxon>Methanomicrobia</taxon>
        <taxon>Methanosarcinales</taxon>
        <taxon>Methanosarcinaceae</taxon>
        <taxon>Methanohalophilus</taxon>
    </lineage>
</organism>
<dbReference type="Proteomes" id="UP000198669">
    <property type="component" value="Unassembled WGS sequence"/>
</dbReference>
<evidence type="ECO:0000313" key="3">
    <source>
        <dbReference type="Proteomes" id="UP000198669"/>
    </source>
</evidence>
<name>A0A1H2RHR8_9EURY</name>
<dbReference type="EMBL" id="FNMU01000001">
    <property type="protein sequence ID" value="SDW18951.1"/>
    <property type="molecule type" value="Genomic_DNA"/>
</dbReference>
<gene>
    <name evidence="2" type="ORF">SAMN04515625_0560</name>
</gene>
<evidence type="ECO:0000313" key="2">
    <source>
        <dbReference type="EMBL" id="SDW18951.1"/>
    </source>
</evidence>
<evidence type="ECO:0000259" key="1">
    <source>
        <dbReference type="Pfam" id="PF07752"/>
    </source>
</evidence>
<feature type="non-terminal residue" evidence="2">
    <location>
        <position position="147"/>
    </location>
</feature>
<protein>
    <submittedName>
        <fullName evidence="2">S-layer protein</fullName>
    </submittedName>
</protein>
<sequence length="147" mass="16084">MKRLIATLMAALMVLTVFAGVASAAGHTVEVRGTVTDFPGGTYTWDAQNFPGFWYDLDENESSETLEVTVTGSEILEGDLVYTATAVDDQTTEFGFTESTTSAAEYTYMKLGLFAEEYFVVNDAIDTLSKILMDDDSSYTMRTGETL</sequence>